<evidence type="ECO:0000313" key="3">
    <source>
        <dbReference type="EMBL" id="AQK98908.1"/>
    </source>
</evidence>
<accession>A0A1D6G6T6</accession>
<feature type="signal peptide" evidence="2">
    <location>
        <begin position="1"/>
        <end position="21"/>
    </location>
</feature>
<protein>
    <submittedName>
        <fullName evidence="3">Uncharacterized protein</fullName>
    </submittedName>
</protein>
<proteinExistence type="predicted"/>
<dbReference type="EMBL" id="CM000784">
    <property type="protein sequence ID" value="AQK98908.1"/>
    <property type="molecule type" value="Genomic_DNA"/>
</dbReference>
<evidence type="ECO:0000256" key="2">
    <source>
        <dbReference type="SAM" id="SignalP"/>
    </source>
</evidence>
<feature type="compositionally biased region" description="Polar residues" evidence="1">
    <location>
        <begin position="110"/>
        <end position="128"/>
    </location>
</feature>
<reference evidence="3" key="1">
    <citation type="submission" date="2015-12" db="EMBL/GenBank/DDBJ databases">
        <title>Update maize B73 reference genome by single molecule sequencing technologies.</title>
        <authorList>
            <consortium name="Maize Genome Sequencing Project"/>
            <person name="Ware D."/>
        </authorList>
    </citation>
    <scope>NUCLEOTIDE SEQUENCE</scope>
    <source>
        <tissue evidence="3">Seedling</tissue>
    </source>
</reference>
<organism evidence="3">
    <name type="scientific">Zea mays</name>
    <name type="common">Maize</name>
    <dbReference type="NCBI Taxonomy" id="4577"/>
    <lineage>
        <taxon>Eukaryota</taxon>
        <taxon>Viridiplantae</taxon>
        <taxon>Streptophyta</taxon>
        <taxon>Embryophyta</taxon>
        <taxon>Tracheophyta</taxon>
        <taxon>Spermatophyta</taxon>
        <taxon>Magnoliopsida</taxon>
        <taxon>Liliopsida</taxon>
        <taxon>Poales</taxon>
        <taxon>Poaceae</taxon>
        <taxon>PACMAD clade</taxon>
        <taxon>Panicoideae</taxon>
        <taxon>Andropogonodae</taxon>
        <taxon>Andropogoneae</taxon>
        <taxon>Tripsacinae</taxon>
        <taxon>Zea</taxon>
    </lineage>
</organism>
<name>A0A1D6G6T6_MAIZE</name>
<sequence length="134" mass="13899">SVRRAASGTVEALSFFLLCLAAQEEGKREAGGDGEEAAPVAEPGAGGEAGAAQEDRRRHPRPGNIQAAPTSCIREERLNQPPLARPTPAPASCLCPSAELPVRLRPSGPGEQNSAPTRPEPSSSQQSRIAAGER</sequence>
<feature type="region of interest" description="Disordered" evidence="1">
    <location>
        <begin position="25"/>
        <end position="134"/>
    </location>
</feature>
<feature type="chain" id="PRO_5010804337" evidence="2">
    <location>
        <begin position="22"/>
        <end position="134"/>
    </location>
</feature>
<dbReference type="AlphaFoldDB" id="A0A1D6G6T6"/>
<keyword evidence="2" id="KW-0732">Signal</keyword>
<evidence type="ECO:0000256" key="1">
    <source>
        <dbReference type="SAM" id="MobiDB-lite"/>
    </source>
</evidence>
<gene>
    <name evidence="3" type="ORF">ZEAMMB73_Zm00001d012131</name>
</gene>
<feature type="non-terminal residue" evidence="3">
    <location>
        <position position="1"/>
    </location>
</feature>